<accession>A0ABR1LGJ1</accession>
<keyword evidence="2" id="KW-0812">Transmembrane</keyword>
<proteinExistence type="predicted"/>
<evidence type="ECO:0000313" key="4">
    <source>
        <dbReference type="Proteomes" id="UP001360953"/>
    </source>
</evidence>
<protein>
    <submittedName>
        <fullName evidence="3">Uncharacterized protein</fullName>
    </submittedName>
</protein>
<sequence length="259" mass="27583">MANGKGEFGVHLPLSHTQNQPLGPPLAHFPPQPPAPAPAPSLLHLFLPSLVFEPRLCSPRDALLVHARSLGAAGDAKRLHATDLAADPVGSLGRGIRRRSSRRCGLLARRLVARLPFDPHARPLANRDAVITVGRFSTSSWRRRVAMAPWMRIRIQRGGLLAAAPLVPERLDRAQLRLQVLGPAGKHDGARGAANLGVDAAGLGFGCVVQSGRAAIECAAATVAAAGAAVGGVLIGSWRRKVGRRAWRHGRWGGYWRGR</sequence>
<feature type="compositionally biased region" description="Pro residues" evidence="1">
    <location>
        <begin position="22"/>
        <end position="34"/>
    </location>
</feature>
<reference evidence="3 4" key="1">
    <citation type="submission" date="2024-04" db="EMBL/GenBank/DDBJ databases">
        <title>Phyllosticta paracitricarpa is synonymous to the EU quarantine fungus P. citricarpa based on phylogenomic analyses.</title>
        <authorList>
            <consortium name="Lawrence Berkeley National Laboratory"/>
            <person name="Van ingen-buijs V.A."/>
            <person name="Van westerhoven A.C."/>
            <person name="Haridas S."/>
            <person name="Skiadas P."/>
            <person name="Martin F."/>
            <person name="Groenewald J.Z."/>
            <person name="Crous P.W."/>
            <person name="Seidl M.F."/>
        </authorList>
    </citation>
    <scope>NUCLEOTIDE SEQUENCE [LARGE SCALE GENOMIC DNA]</scope>
    <source>
        <strain evidence="3 4">CPC 17464</strain>
    </source>
</reference>
<name>A0ABR1LGJ1_9PEZI</name>
<evidence type="ECO:0000256" key="1">
    <source>
        <dbReference type="SAM" id="MobiDB-lite"/>
    </source>
</evidence>
<comment type="caution">
    <text evidence="3">The sequence shown here is derived from an EMBL/GenBank/DDBJ whole genome shotgun (WGS) entry which is preliminary data.</text>
</comment>
<organism evidence="3 4">
    <name type="scientific">Phyllosticta citribraziliensis</name>
    <dbReference type="NCBI Taxonomy" id="989973"/>
    <lineage>
        <taxon>Eukaryota</taxon>
        <taxon>Fungi</taxon>
        <taxon>Dikarya</taxon>
        <taxon>Ascomycota</taxon>
        <taxon>Pezizomycotina</taxon>
        <taxon>Dothideomycetes</taxon>
        <taxon>Dothideomycetes incertae sedis</taxon>
        <taxon>Botryosphaeriales</taxon>
        <taxon>Phyllostictaceae</taxon>
        <taxon>Phyllosticta</taxon>
    </lineage>
</organism>
<gene>
    <name evidence="3" type="ORF">J3D65DRAFT_633097</name>
</gene>
<dbReference type="GeneID" id="92033997"/>
<keyword evidence="2" id="KW-0472">Membrane</keyword>
<feature type="region of interest" description="Disordered" evidence="1">
    <location>
        <begin position="1"/>
        <end position="34"/>
    </location>
</feature>
<dbReference type="EMBL" id="JBBPEH010000009">
    <property type="protein sequence ID" value="KAK7534325.1"/>
    <property type="molecule type" value="Genomic_DNA"/>
</dbReference>
<keyword evidence="2" id="KW-1133">Transmembrane helix</keyword>
<keyword evidence="4" id="KW-1185">Reference proteome</keyword>
<dbReference type="Proteomes" id="UP001360953">
    <property type="component" value="Unassembled WGS sequence"/>
</dbReference>
<evidence type="ECO:0000256" key="2">
    <source>
        <dbReference type="SAM" id="Phobius"/>
    </source>
</evidence>
<feature type="transmembrane region" description="Helical" evidence="2">
    <location>
        <begin position="219"/>
        <end position="238"/>
    </location>
</feature>
<evidence type="ECO:0000313" key="3">
    <source>
        <dbReference type="EMBL" id="KAK7534325.1"/>
    </source>
</evidence>
<dbReference type="RefSeq" id="XP_066653364.1">
    <property type="nucleotide sequence ID" value="XM_066801091.1"/>
</dbReference>